<dbReference type="Pfam" id="PF13539">
    <property type="entry name" value="Peptidase_M15_4"/>
    <property type="match status" value="1"/>
</dbReference>
<reference evidence="2 3" key="1">
    <citation type="submission" date="2023-07" db="EMBL/GenBank/DDBJ databases">
        <title>Sequencing the genomes of 1000 actinobacteria strains.</title>
        <authorList>
            <person name="Klenk H.-P."/>
        </authorList>
    </citation>
    <scope>NUCLEOTIDE SEQUENCE [LARGE SCALE GENOMIC DNA]</scope>
    <source>
        <strain evidence="2 3">DSM 44388</strain>
    </source>
</reference>
<comment type="caution">
    <text evidence="2">The sequence shown here is derived from an EMBL/GenBank/DDBJ whole genome shotgun (WGS) entry which is preliminary data.</text>
</comment>
<gene>
    <name evidence="2" type="ORF">J2S57_001568</name>
</gene>
<evidence type="ECO:0000259" key="1">
    <source>
        <dbReference type="Pfam" id="PF13539"/>
    </source>
</evidence>
<dbReference type="Gene3D" id="3.30.1380.10">
    <property type="match status" value="1"/>
</dbReference>
<evidence type="ECO:0000313" key="2">
    <source>
        <dbReference type="EMBL" id="MDP9825819.1"/>
    </source>
</evidence>
<evidence type="ECO:0000313" key="3">
    <source>
        <dbReference type="Proteomes" id="UP001235712"/>
    </source>
</evidence>
<accession>A0ABT9NZG9</accession>
<organism evidence="2 3">
    <name type="scientific">Kineosporia succinea</name>
    <dbReference type="NCBI Taxonomy" id="84632"/>
    <lineage>
        <taxon>Bacteria</taxon>
        <taxon>Bacillati</taxon>
        <taxon>Actinomycetota</taxon>
        <taxon>Actinomycetes</taxon>
        <taxon>Kineosporiales</taxon>
        <taxon>Kineosporiaceae</taxon>
        <taxon>Kineosporia</taxon>
    </lineage>
</organism>
<proteinExistence type="predicted"/>
<name>A0ABT9NZG9_9ACTN</name>
<dbReference type="SUPFAM" id="SSF55166">
    <property type="entry name" value="Hedgehog/DD-peptidase"/>
    <property type="match status" value="1"/>
</dbReference>
<dbReference type="RefSeq" id="WP_307239986.1">
    <property type="nucleotide sequence ID" value="NZ_JAUSQZ010000001.1"/>
</dbReference>
<feature type="domain" description="Peptidase M15C" evidence="1">
    <location>
        <begin position="69"/>
        <end position="138"/>
    </location>
</feature>
<keyword evidence="3" id="KW-1185">Reference proteome</keyword>
<sequence>MAEHSQNGWPVLSSNRLTWFTAAGGRFAAANSDVAFLAKYLIERFSKEVEPIKGKVLDDWSWAARNVRGSSVISNHASATAWDLNATQHPLGVKGTFTRSEIAKVHKILAAVTDGKGHKVFRWGNDYVGRVDGMHFEINVSAAMVKRARTVLQKKLEEEDDMKWTDQVKLTSTDAKIWGKPYKEGDKITFGLMVRYPTLARKTQADLTAFAAASAKRDAAMKAQLDTLIKAVTALASGSSAEVAQAFADGSSRLQAEVAQINAEADQLQGTSVSDDEINADVAAAVAEAEAVEAAEAADALAKPGDAAVVGQAADTGGTTVDVREGATVSSNA</sequence>
<protein>
    <recommendedName>
        <fullName evidence="1">Peptidase M15C domain-containing protein</fullName>
    </recommendedName>
</protein>
<dbReference type="EMBL" id="JAUSQZ010000001">
    <property type="protein sequence ID" value="MDP9825819.1"/>
    <property type="molecule type" value="Genomic_DNA"/>
</dbReference>
<dbReference type="InterPro" id="IPR039561">
    <property type="entry name" value="Peptidase_M15C"/>
</dbReference>
<dbReference type="InterPro" id="IPR009045">
    <property type="entry name" value="Zn_M74/Hedgehog-like"/>
</dbReference>
<dbReference type="Proteomes" id="UP001235712">
    <property type="component" value="Unassembled WGS sequence"/>
</dbReference>